<dbReference type="PANTHER" id="PTHR14614">
    <property type="entry name" value="HEPATOCELLULAR CARCINOMA-ASSOCIATED ANTIGEN"/>
    <property type="match status" value="1"/>
</dbReference>
<evidence type="ECO:0000313" key="2">
    <source>
        <dbReference type="Proteomes" id="UP000717585"/>
    </source>
</evidence>
<accession>A0A8J6DZG1</accession>
<evidence type="ECO:0000313" key="1">
    <source>
        <dbReference type="EMBL" id="KAG9390356.1"/>
    </source>
</evidence>
<keyword evidence="2" id="KW-1185">Reference proteome</keyword>
<organism evidence="1 2">
    <name type="scientific">Carpediemonas membranifera</name>
    <dbReference type="NCBI Taxonomy" id="201153"/>
    <lineage>
        <taxon>Eukaryota</taxon>
        <taxon>Metamonada</taxon>
        <taxon>Carpediemonas-like organisms</taxon>
        <taxon>Carpediemonas</taxon>
    </lineage>
</organism>
<gene>
    <name evidence="1" type="ORF">J8273_7705</name>
</gene>
<dbReference type="Gene3D" id="3.40.50.150">
    <property type="entry name" value="Vaccinia Virus protein VP39"/>
    <property type="match status" value="1"/>
</dbReference>
<dbReference type="PANTHER" id="PTHR14614:SF109">
    <property type="entry name" value="RIBOSOMAL LYSINE N-METHYLTRANSFERASE 5"/>
    <property type="match status" value="1"/>
</dbReference>
<proteinExistence type="predicted"/>
<dbReference type="GO" id="GO:0032991">
    <property type="term" value="C:protein-containing complex"/>
    <property type="evidence" value="ECO:0007669"/>
    <property type="project" value="TreeGrafter"/>
</dbReference>
<dbReference type="InterPro" id="IPR029063">
    <property type="entry name" value="SAM-dependent_MTases_sf"/>
</dbReference>
<dbReference type="EMBL" id="JAHDYR010000064">
    <property type="protein sequence ID" value="KAG9390356.1"/>
    <property type="molecule type" value="Genomic_DNA"/>
</dbReference>
<sequence length="227" mass="25180">MKERGWDSYRERWLDSMKVDVLGEQMAFQQTDALAGDGNVGGTLWDASFVLANYLPLKYKSMKGMKTVEFGCGVSAITTIFSGALGAHAIATDLPDVTKRAQENITRNLAAVRKLTARSGGEVHTQPFVWGQDNVTALPKADLLLCAETFYYEHLVDPLIDVLIGMIQHSPKAVGIAAHWYRGTEGEKIFHTRGPKVFKHWRELDPSELHPDYTSENVAVIVFSGLL</sequence>
<comment type="caution">
    <text evidence="1">The sequence shown here is derived from an EMBL/GenBank/DDBJ whole genome shotgun (WGS) entry which is preliminary data.</text>
</comment>
<name>A0A8J6DZG1_9EUKA</name>
<protein>
    <submittedName>
        <fullName evidence="1">Nicotinamide N-methyltransferase-like</fullName>
    </submittedName>
</protein>
<dbReference type="SUPFAM" id="SSF53335">
    <property type="entry name" value="S-adenosyl-L-methionine-dependent methyltransferases"/>
    <property type="match status" value="1"/>
</dbReference>
<dbReference type="Pfam" id="PF10294">
    <property type="entry name" value="Methyltransf_16"/>
    <property type="match status" value="1"/>
</dbReference>
<reference evidence="1" key="1">
    <citation type="submission" date="2021-05" db="EMBL/GenBank/DDBJ databases">
        <title>A free-living protist that lacks canonical eukaryotic 1 DNA replication and segregation systems.</title>
        <authorList>
            <person name="Salas-Leiva D.E."/>
            <person name="Tromer E.C."/>
            <person name="Curtis B.A."/>
            <person name="Jerlstrom-Hultqvist J."/>
            <person name="Kolisko M."/>
            <person name="Yi Z."/>
            <person name="Salas-Leiva J.S."/>
            <person name="Gallot-Lavallee L."/>
            <person name="Kops G.J.P.L."/>
            <person name="Archibald J.M."/>
            <person name="Simpson A.G.B."/>
            <person name="Roger A.J."/>
        </authorList>
    </citation>
    <scope>NUCLEOTIDE SEQUENCE</scope>
    <source>
        <strain evidence="1">BICM</strain>
    </source>
</reference>
<dbReference type="AlphaFoldDB" id="A0A8J6DZG1"/>
<dbReference type="Proteomes" id="UP000717585">
    <property type="component" value="Unassembled WGS sequence"/>
</dbReference>
<dbReference type="InterPro" id="IPR019410">
    <property type="entry name" value="Methyltransf_16"/>
</dbReference>
<dbReference type="OrthoDB" id="413520at2759"/>
<dbReference type="GO" id="GO:0005829">
    <property type="term" value="C:cytosol"/>
    <property type="evidence" value="ECO:0007669"/>
    <property type="project" value="TreeGrafter"/>
</dbReference>